<dbReference type="InterPro" id="IPR006797">
    <property type="entry name" value="PRELI/MSF1_dom"/>
</dbReference>
<dbReference type="STRING" id="1071382.H2B2B5"/>
<evidence type="ECO:0000313" key="3">
    <source>
        <dbReference type="Proteomes" id="UP000005220"/>
    </source>
</evidence>
<dbReference type="RefSeq" id="XP_003959900.1">
    <property type="nucleotide sequence ID" value="XM_003959851.1"/>
</dbReference>
<proteinExistence type="predicted"/>
<dbReference type="eggNOG" id="KOG3337">
    <property type="taxonomic scope" value="Eukaryota"/>
</dbReference>
<dbReference type="GO" id="GO:0005743">
    <property type="term" value="C:mitochondrial inner membrane"/>
    <property type="evidence" value="ECO:0007669"/>
    <property type="project" value="EnsemblFungi"/>
</dbReference>
<organism evidence="2 3">
    <name type="scientific">Kazachstania africana (strain ATCC 22294 / BCRC 22015 / CBS 2517 / CECT 1963 / NBRC 1671 / NRRL Y-8276)</name>
    <name type="common">Yeast</name>
    <name type="synonym">Kluyveromyces africanus</name>
    <dbReference type="NCBI Taxonomy" id="1071382"/>
    <lineage>
        <taxon>Eukaryota</taxon>
        <taxon>Fungi</taxon>
        <taxon>Dikarya</taxon>
        <taxon>Ascomycota</taxon>
        <taxon>Saccharomycotina</taxon>
        <taxon>Saccharomycetes</taxon>
        <taxon>Saccharomycetales</taxon>
        <taxon>Saccharomycetaceae</taxon>
        <taxon>Kazachstania</taxon>
    </lineage>
</organism>
<dbReference type="FunCoup" id="H2B2B5">
    <property type="interactions" value="397"/>
</dbReference>
<dbReference type="GO" id="GO:0120010">
    <property type="term" value="P:intermembrane phospholipid transfer"/>
    <property type="evidence" value="ECO:0007669"/>
    <property type="project" value="EnsemblFungi"/>
</dbReference>
<dbReference type="InParanoid" id="H2B2B5"/>
<dbReference type="GO" id="GO:0005758">
    <property type="term" value="C:mitochondrial intermembrane space"/>
    <property type="evidence" value="ECO:0007669"/>
    <property type="project" value="EnsemblFungi"/>
</dbReference>
<dbReference type="Pfam" id="PF04707">
    <property type="entry name" value="PRELI"/>
    <property type="match status" value="1"/>
</dbReference>
<evidence type="ECO:0000313" key="2">
    <source>
        <dbReference type="EMBL" id="CCF60765.1"/>
    </source>
</evidence>
<dbReference type="Proteomes" id="UP000005220">
    <property type="component" value="Chromosome 12"/>
</dbReference>
<keyword evidence="3" id="KW-1185">Reference proteome</keyword>
<protein>
    <recommendedName>
        <fullName evidence="1">PRELI/MSF1 domain-containing protein</fullName>
    </recommendedName>
</protein>
<dbReference type="EMBL" id="HE650832">
    <property type="protein sequence ID" value="CCF60765.1"/>
    <property type="molecule type" value="Genomic_DNA"/>
</dbReference>
<feature type="domain" description="PRELI/MSF1" evidence="1">
    <location>
        <begin position="2"/>
        <end position="178"/>
    </location>
</feature>
<dbReference type="AlphaFoldDB" id="H2B2B5"/>
<dbReference type="GO" id="GO:2001247">
    <property type="term" value="P:positive regulation of phosphatidylcholine biosynthetic process"/>
    <property type="evidence" value="ECO:0007669"/>
    <property type="project" value="EnsemblFungi"/>
</dbReference>
<dbReference type="GO" id="GO:1990050">
    <property type="term" value="F:phosphatidic acid transfer activity"/>
    <property type="evidence" value="ECO:0007669"/>
    <property type="project" value="EnsemblFungi"/>
</dbReference>
<evidence type="ECO:0000259" key="1">
    <source>
        <dbReference type="PROSITE" id="PS50904"/>
    </source>
</evidence>
<sequence>MVLYYMNKHVFNNDFASVSMAFFNKYPNPYNKNTISIDVILRRIESNGNLFSIRLIKKQGKLPSWVTLFIGANSNITESWMIEYSTVNPKEQTLTTLIKNLNHTKLLQVEEHTLYRYNGDMERTFVNSKVKFSSGFKLGNHDIRNKIESWSQNKFEESVHRSRLGMSLVMQKIEEAAQNEL</sequence>
<dbReference type="GO" id="GO:0032048">
    <property type="term" value="P:cardiolipin metabolic process"/>
    <property type="evidence" value="ECO:0007669"/>
    <property type="project" value="EnsemblFungi"/>
</dbReference>
<accession>H2B2B5</accession>
<dbReference type="PANTHER" id="PTHR11158">
    <property type="entry name" value="MSF1/PX19 RELATED"/>
    <property type="match status" value="1"/>
</dbReference>
<dbReference type="OrthoDB" id="341300at2759"/>
<dbReference type="KEGG" id="kaf:KAFR_0L01550"/>
<gene>
    <name evidence="2" type="primary">KAFR0L01550</name>
    <name evidence="2" type="ORF">KAFR_0L01550</name>
</gene>
<dbReference type="GeneID" id="13886973"/>
<dbReference type="PROSITE" id="PS50904">
    <property type="entry name" value="PRELI_MSF1"/>
    <property type="match status" value="1"/>
</dbReference>
<dbReference type="HOGENOM" id="CLU_067902_3_1_1"/>
<name>H2B2B5_KAZAF</name>
<reference evidence="2 3" key="1">
    <citation type="journal article" date="2011" name="Proc. Natl. Acad. Sci. U.S.A.">
        <title>Evolutionary erosion of yeast sex chromosomes by mating-type switching accidents.</title>
        <authorList>
            <person name="Gordon J.L."/>
            <person name="Armisen D."/>
            <person name="Proux-Wera E."/>
            <person name="Oheigeartaigh S.S."/>
            <person name="Byrne K.P."/>
            <person name="Wolfe K.H."/>
        </authorList>
    </citation>
    <scope>NUCLEOTIDE SEQUENCE [LARGE SCALE GENOMIC DNA]</scope>
    <source>
        <strain evidence="3">ATCC 22294 / BCRC 22015 / CBS 2517 / CECT 1963 / NBRC 1671 / NRRL Y-8276</strain>
    </source>
</reference>
<dbReference type="InterPro" id="IPR037365">
    <property type="entry name" value="Slowmo/Ups"/>
</dbReference>